<evidence type="ECO:0000313" key="2">
    <source>
        <dbReference type="EMBL" id="KAF5323234.1"/>
    </source>
</evidence>
<name>A0A8H5F4C2_9AGAR</name>
<protein>
    <submittedName>
        <fullName evidence="2">Uncharacterized protein</fullName>
    </submittedName>
</protein>
<organism evidence="2 3">
    <name type="scientific">Psilocybe cf. subviscida</name>
    <dbReference type="NCBI Taxonomy" id="2480587"/>
    <lineage>
        <taxon>Eukaryota</taxon>
        <taxon>Fungi</taxon>
        <taxon>Dikarya</taxon>
        <taxon>Basidiomycota</taxon>
        <taxon>Agaricomycotina</taxon>
        <taxon>Agaricomycetes</taxon>
        <taxon>Agaricomycetidae</taxon>
        <taxon>Agaricales</taxon>
        <taxon>Agaricineae</taxon>
        <taxon>Strophariaceae</taxon>
        <taxon>Psilocybe</taxon>
    </lineage>
</organism>
<dbReference type="Proteomes" id="UP000567179">
    <property type="component" value="Unassembled WGS sequence"/>
</dbReference>
<feature type="transmembrane region" description="Helical" evidence="1">
    <location>
        <begin position="249"/>
        <end position="271"/>
    </location>
</feature>
<feature type="transmembrane region" description="Helical" evidence="1">
    <location>
        <begin position="107"/>
        <end position="125"/>
    </location>
</feature>
<reference evidence="2 3" key="1">
    <citation type="journal article" date="2020" name="ISME J.">
        <title>Uncovering the hidden diversity of litter-decomposition mechanisms in mushroom-forming fungi.</title>
        <authorList>
            <person name="Floudas D."/>
            <person name="Bentzer J."/>
            <person name="Ahren D."/>
            <person name="Johansson T."/>
            <person name="Persson P."/>
            <person name="Tunlid A."/>
        </authorList>
    </citation>
    <scope>NUCLEOTIDE SEQUENCE [LARGE SCALE GENOMIC DNA]</scope>
    <source>
        <strain evidence="2 3">CBS 101986</strain>
    </source>
</reference>
<evidence type="ECO:0000256" key="1">
    <source>
        <dbReference type="SAM" id="Phobius"/>
    </source>
</evidence>
<sequence length="335" mass="37004">MSMAESLSLTIFEHAWYIGDHISAIIYGVNITVYFMIMHHLITEQTLESHSKRYFHATYSTIMIILSTFAVSTTGIWGEQMWIMFRNAPGGVPAFIATQTASWSQTLGRGCSVAMVLITDVFMLYRLYVIYSSNYRAVIIPFAIWLPALTFAILELILASRPNADFFHGKNLHFGTAYYALSITFNIVVTSLIVIRLHKLSKTIVSVLGPDSAKLYSSIVSMVIESATPFTLSGVAWIIPYAIGNPTAVGFGVISNQFGCLAPLLIILRVLNRKAWSSDLVSKSQSRGIHFNPASRSTVVPIQGYSGQSIAAISTPKEAKNPWNEVTMEHALHIA</sequence>
<feature type="transmembrane region" description="Helical" evidence="1">
    <location>
        <begin position="219"/>
        <end position="243"/>
    </location>
</feature>
<dbReference type="EMBL" id="JAACJJ010000019">
    <property type="protein sequence ID" value="KAF5323234.1"/>
    <property type="molecule type" value="Genomic_DNA"/>
</dbReference>
<evidence type="ECO:0000313" key="3">
    <source>
        <dbReference type="Proteomes" id="UP000567179"/>
    </source>
</evidence>
<dbReference type="AlphaFoldDB" id="A0A8H5F4C2"/>
<feature type="transmembrane region" description="Helical" evidence="1">
    <location>
        <begin position="178"/>
        <end position="198"/>
    </location>
</feature>
<keyword evidence="1" id="KW-1133">Transmembrane helix</keyword>
<gene>
    <name evidence="2" type="ORF">D9619_013484</name>
</gene>
<feature type="transmembrane region" description="Helical" evidence="1">
    <location>
        <begin position="54"/>
        <end position="77"/>
    </location>
</feature>
<proteinExistence type="predicted"/>
<keyword evidence="3" id="KW-1185">Reference proteome</keyword>
<feature type="transmembrane region" description="Helical" evidence="1">
    <location>
        <begin position="137"/>
        <end position="158"/>
    </location>
</feature>
<keyword evidence="1" id="KW-0812">Transmembrane</keyword>
<keyword evidence="1" id="KW-0472">Membrane</keyword>
<accession>A0A8H5F4C2</accession>
<comment type="caution">
    <text evidence="2">The sequence shown here is derived from an EMBL/GenBank/DDBJ whole genome shotgun (WGS) entry which is preliminary data.</text>
</comment>
<dbReference type="OrthoDB" id="2796825at2759"/>
<feature type="transmembrane region" description="Helical" evidence="1">
    <location>
        <begin position="22"/>
        <end position="42"/>
    </location>
</feature>